<dbReference type="RefSeq" id="WP_346146367.1">
    <property type="nucleotide sequence ID" value="NZ_BAAAUA010000027.1"/>
</dbReference>
<feature type="region of interest" description="Disordered" evidence="1">
    <location>
        <begin position="31"/>
        <end position="53"/>
    </location>
</feature>
<evidence type="ECO:0000313" key="3">
    <source>
        <dbReference type="Proteomes" id="UP001596066"/>
    </source>
</evidence>
<dbReference type="EMBL" id="JBHSOC010000013">
    <property type="protein sequence ID" value="MFC5641659.1"/>
    <property type="molecule type" value="Genomic_DNA"/>
</dbReference>
<comment type="caution">
    <text evidence="2">The sequence shown here is derived from an EMBL/GenBank/DDBJ whole genome shotgun (WGS) entry which is preliminary data.</text>
</comment>
<accession>A0ABW0V9X9</accession>
<proteinExistence type="predicted"/>
<gene>
    <name evidence="2" type="ORF">ACFPZF_09870</name>
</gene>
<name>A0ABW0V9X9_9ACTN</name>
<dbReference type="Proteomes" id="UP001596066">
    <property type="component" value="Unassembled WGS sequence"/>
</dbReference>
<evidence type="ECO:0000313" key="2">
    <source>
        <dbReference type="EMBL" id="MFC5641659.1"/>
    </source>
</evidence>
<reference evidence="3" key="1">
    <citation type="journal article" date="2019" name="Int. J. Syst. Evol. Microbiol.">
        <title>The Global Catalogue of Microorganisms (GCM) 10K type strain sequencing project: providing services to taxonomists for standard genome sequencing and annotation.</title>
        <authorList>
            <consortium name="The Broad Institute Genomics Platform"/>
            <consortium name="The Broad Institute Genome Sequencing Center for Infectious Disease"/>
            <person name="Wu L."/>
            <person name="Ma J."/>
        </authorList>
    </citation>
    <scope>NUCLEOTIDE SEQUENCE [LARGE SCALE GENOMIC DNA]</scope>
    <source>
        <strain evidence="3">CGMCC 4.1622</strain>
    </source>
</reference>
<organism evidence="2 3">
    <name type="scientific">Kitasatospora cinereorecta</name>
    <dbReference type="NCBI Taxonomy" id="285560"/>
    <lineage>
        <taxon>Bacteria</taxon>
        <taxon>Bacillati</taxon>
        <taxon>Actinomycetota</taxon>
        <taxon>Actinomycetes</taxon>
        <taxon>Kitasatosporales</taxon>
        <taxon>Streptomycetaceae</taxon>
        <taxon>Kitasatospora</taxon>
    </lineage>
</organism>
<keyword evidence="3" id="KW-1185">Reference proteome</keyword>
<evidence type="ECO:0000256" key="1">
    <source>
        <dbReference type="SAM" id="MobiDB-lite"/>
    </source>
</evidence>
<protein>
    <recommendedName>
        <fullName evidence="4">DUF3558 domain-containing protein</fullName>
    </recommendedName>
</protein>
<evidence type="ECO:0008006" key="4">
    <source>
        <dbReference type="Google" id="ProtNLM"/>
    </source>
</evidence>
<sequence length="206" mass="22288">MAESEVGTVRIRSGGAALLLGGTLLLSGCGSGADSSADHESGPGRYRNPPTRICSTLDPSPFVEDYGTPDPGEDHLLETVRDCSVRFPAKRGGVSVFLDLFADFRPSVEDARADFDRERVKPSEKPVTDLAVVKGVGDAAFAFQEEESDHEVRSHLVARRSNLVITVYLDETDYGLGPDRSAEHRKRVRDKLSAYVRAELAALASP</sequence>